<sequence>MKRLNILFLALLMSFVTTSCFEDYSERHFFRTLTVEFDDAVARNNAPGLDFPLLPQLRNNAGDRSFRINLFGGLHGQDLDIPVRIVAESTTAVEGVHYTLPNGLNVRIPANEAFGFLTINIPELPNTAAVRLVFELQSTDLVNASNNKKRIGMDIRI</sequence>
<reference evidence="2" key="2">
    <citation type="submission" date="2020-09" db="EMBL/GenBank/DDBJ databases">
        <authorList>
            <person name="Sun Q."/>
            <person name="Kim S."/>
        </authorList>
    </citation>
    <scope>NUCLEOTIDE SEQUENCE</scope>
    <source>
        <strain evidence="2">KCTC 23224</strain>
    </source>
</reference>
<dbReference type="Proteomes" id="UP000642809">
    <property type="component" value="Unassembled WGS sequence"/>
</dbReference>
<evidence type="ECO:0000256" key="1">
    <source>
        <dbReference type="SAM" id="SignalP"/>
    </source>
</evidence>
<accession>A0A8J3CYR0</accession>
<feature type="signal peptide" evidence="1">
    <location>
        <begin position="1"/>
        <end position="21"/>
    </location>
</feature>
<evidence type="ECO:0000313" key="3">
    <source>
        <dbReference type="Proteomes" id="UP000642809"/>
    </source>
</evidence>
<keyword evidence="1" id="KW-0732">Signal</keyword>
<dbReference type="RefSeq" id="WP_189580533.1">
    <property type="nucleotide sequence ID" value="NZ_BMYF01000008.1"/>
</dbReference>
<dbReference type="EMBL" id="BMYF01000008">
    <property type="protein sequence ID" value="GHB35575.1"/>
    <property type="molecule type" value="Genomic_DNA"/>
</dbReference>
<dbReference type="PROSITE" id="PS51257">
    <property type="entry name" value="PROKAR_LIPOPROTEIN"/>
    <property type="match status" value="1"/>
</dbReference>
<proteinExistence type="predicted"/>
<name>A0A8J3CYR0_9BACT</name>
<feature type="chain" id="PRO_5035170951" description="DUF1735 domain-containing protein" evidence="1">
    <location>
        <begin position="22"/>
        <end position="157"/>
    </location>
</feature>
<gene>
    <name evidence="2" type="ORF">GCM10008106_16330</name>
</gene>
<dbReference type="AlphaFoldDB" id="A0A8J3CYR0"/>
<comment type="caution">
    <text evidence="2">The sequence shown here is derived from an EMBL/GenBank/DDBJ whole genome shotgun (WGS) entry which is preliminary data.</text>
</comment>
<evidence type="ECO:0000313" key="2">
    <source>
        <dbReference type="EMBL" id="GHB35575.1"/>
    </source>
</evidence>
<protein>
    <recommendedName>
        <fullName evidence="4">DUF1735 domain-containing protein</fullName>
    </recommendedName>
</protein>
<keyword evidence="3" id="KW-1185">Reference proteome</keyword>
<organism evidence="2 3">
    <name type="scientific">Mongoliitalea lutea</name>
    <dbReference type="NCBI Taxonomy" id="849756"/>
    <lineage>
        <taxon>Bacteria</taxon>
        <taxon>Pseudomonadati</taxon>
        <taxon>Bacteroidota</taxon>
        <taxon>Cytophagia</taxon>
        <taxon>Cytophagales</taxon>
        <taxon>Cyclobacteriaceae</taxon>
        <taxon>Mongoliitalea</taxon>
    </lineage>
</organism>
<reference evidence="2" key="1">
    <citation type="journal article" date="2014" name="Int. J. Syst. Evol. Microbiol.">
        <title>Complete genome sequence of Corynebacterium casei LMG S-19264T (=DSM 44701T), isolated from a smear-ripened cheese.</title>
        <authorList>
            <consortium name="US DOE Joint Genome Institute (JGI-PGF)"/>
            <person name="Walter F."/>
            <person name="Albersmeier A."/>
            <person name="Kalinowski J."/>
            <person name="Ruckert C."/>
        </authorList>
    </citation>
    <scope>NUCLEOTIDE SEQUENCE</scope>
    <source>
        <strain evidence="2">KCTC 23224</strain>
    </source>
</reference>
<evidence type="ECO:0008006" key="4">
    <source>
        <dbReference type="Google" id="ProtNLM"/>
    </source>
</evidence>